<dbReference type="InterPro" id="IPR000467">
    <property type="entry name" value="G_patch_dom"/>
</dbReference>
<feature type="domain" description="G-patch" evidence="1">
    <location>
        <begin position="1"/>
        <end position="57"/>
    </location>
</feature>
<sequence>MVAKVLISNGFQPDKGLGKELDGIAKPVAFQKNPEIFRLDYTGTAKERRPGWRAQGKKPLSPFHQWGHHIPRSNCEWVLPTNQELANWTAEALPELVSQKIINTVTSLQSDNATLNLNNTNESCEQDEGEGPEEQALVKLERLLEQERPKLQFGAKELETINLSKKEEVKEIWVGKQMSLDLRQKLVELLTEYADVFAWSYSDMPGLDTTIVEHRLPLSPNVVLVQ</sequence>
<dbReference type="EMBL" id="QJKJ01016297">
    <property type="protein sequence ID" value="RDX61188.1"/>
    <property type="molecule type" value="Genomic_DNA"/>
</dbReference>
<accession>A0A371E580</accession>
<evidence type="ECO:0000313" key="2">
    <source>
        <dbReference type="EMBL" id="RDX61188.1"/>
    </source>
</evidence>
<dbReference type="PROSITE" id="PS50174">
    <property type="entry name" value="G_PATCH"/>
    <property type="match status" value="1"/>
</dbReference>
<evidence type="ECO:0000259" key="1">
    <source>
        <dbReference type="PROSITE" id="PS50174"/>
    </source>
</evidence>
<dbReference type="Proteomes" id="UP000257109">
    <property type="component" value="Unassembled WGS sequence"/>
</dbReference>
<evidence type="ECO:0000313" key="3">
    <source>
        <dbReference type="Proteomes" id="UP000257109"/>
    </source>
</evidence>
<dbReference type="STRING" id="157652.A0A371E580"/>
<organism evidence="2 3">
    <name type="scientific">Mucuna pruriens</name>
    <name type="common">Velvet bean</name>
    <name type="synonym">Dolichos pruriens</name>
    <dbReference type="NCBI Taxonomy" id="157652"/>
    <lineage>
        <taxon>Eukaryota</taxon>
        <taxon>Viridiplantae</taxon>
        <taxon>Streptophyta</taxon>
        <taxon>Embryophyta</taxon>
        <taxon>Tracheophyta</taxon>
        <taxon>Spermatophyta</taxon>
        <taxon>Magnoliopsida</taxon>
        <taxon>eudicotyledons</taxon>
        <taxon>Gunneridae</taxon>
        <taxon>Pentapetalae</taxon>
        <taxon>rosids</taxon>
        <taxon>fabids</taxon>
        <taxon>Fabales</taxon>
        <taxon>Fabaceae</taxon>
        <taxon>Papilionoideae</taxon>
        <taxon>50 kb inversion clade</taxon>
        <taxon>NPAAA clade</taxon>
        <taxon>indigoferoid/millettioid clade</taxon>
        <taxon>Phaseoleae</taxon>
        <taxon>Mucuna</taxon>
    </lineage>
</organism>
<proteinExistence type="predicted"/>
<comment type="caution">
    <text evidence="2">The sequence shown here is derived from an EMBL/GenBank/DDBJ whole genome shotgun (WGS) entry which is preliminary data.</text>
</comment>
<feature type="non-terminal residue" evidence="2">
    <location>
        <position position="226"/>
    </location>
</feature>
<dbReference type="OrthoDB" id="1166063at2759"/>
<gene>
    <name evidence="2" type="ORF">CR513_60610</name>
</gene>
<name>A0A371E580_MUCPR</name>
<dbReference type="AlphaFoldDB" id="A0A371E580"/>
<protein>
    <recommendedName>
        <fullName evidence="1">G-patch domain-containing protein</fullName>
    </recommendedName>
</protein>
<reference evidence="2" key="1">
    <citation type="submission" date="2018-05" db="EMBL/GenBank/DDBJ databases">
        <title>Draft genome of Mucuna pruriens seed.</title>
        <authorList>
            <person name="Nnadi N.E."/>
            <person name="Vos R."/>
            <person name="Hasami M.H."/>
            <person name="Devisetty U.K."/>
            <person name="Aguiy J.C."/>
        </authorList>
    </citation>
    <scope>NUCLEOTIDE SEQUENCE [LARGE SCALE GENOMIC DNA]</scope>
    <source>
        <strain evidence="2">JCA_2017</strain>
    </source>
</reference>
<dbReference type="GO" id="GO:0003676">
    <property type="term" value="F:nucleic acid binding"/>
    <property type="evidence" value="ECO:0007669"/>
    <property type="project" value="InterPro"/>
</dbReference>
<keyword evidence="3" id="KW-1185">Reference proteome</keyword>